<dbReference type="PANTHER" id="PTHR48006:SF92">
    <property type="entry name" value="LRR RECEPTOR-LIKE SERINE_THREONINE-PROTEIN KINASE GSO1"/>
    <property type="match status" value="1"/>
</dbReference>
<dbReference type="InterPro" id="IPR051824">
    <property type="entry name" value="LRR_Rcpt-Like_S/T_Kinase"/>
</dbReference>
<keyword evidence="9 14" id="KW-0067">ATP-binding</keyword>
<name>A0AAW2LLE0_9LAMI</name>
<evidence type="ECO:0000259" key="17">
    <source>
        <dbReference type="PROSITE" id="PS50011"/>
    </source>
</evidence>
<dbReference type="FunFam" id="1.10.510.10:FF:000388">
    <property type="entry name" value="Leucine-rich repeat receptor-like tyrosine-protein kinase PXC3"/>
    <property type="match status" value="1"/>
</dbReference>
<proteinExistence type="inferred from homology"/>
<evidence type="ECO:0000256" key="9">
    <source>
        <dbReference type="ARBA" id="ARBA00022840"/>
    </source>
</evidence>
<dbReference type="PROSITE" id="PS00108">
    <property type="entry name" value="PROTEIN_KINASE_ST"/>
    <property type="match status" value="1"/>
</dbReference>
<keyword evidence="7 14" id="KW-0547">Nucleotide-binding</keyword>
<dbReference type="InterPro" id="IPR000719">
    <property type="entry name" value="Prot_kinase_dom"/>
</dbReference>
<dbReference type="AlphaFoldDB" id="A0AAW2LLE0"/>
<keyword evidence="8 18" id="KW-0418">Kinase</keyword>
<keyword evidence="15" id="KW-0723">Serine/threonine-protein kinase</keyword>
<gene>
    <name evidence="18" type="ORF">Sangu_2009800</name>
</gene>
<dbReference type="EMBL" id="JACGWK010000013">
    <property type="protein sequence ID" value="KAL0318536.1"/>
    <property type="molecule type" value="Genomic_DNA"/>
</dbReference>
<evidence type="ECO:0000256" key="14">
    <source>
        <dbReference type="PROSITE-ProRule" id="PRU10141"/>
    </source>
</evidence>
<keyword evidence="2" id="KW-0433">Leucine-rich repeat</keyword>
<dbReference type="Gene3D" id="3.30.200.20">
    <property type="entry name" value="Phosphorylase Kinase, domain 1"/>
    <property type="match status" value="1"/>
</dbReference>
<evidence type="ECO:0000256" key="3">
    <source>
        <dbReference type="ARBA" id="ARBA00022679"/>
    </source>
</evidence>
<dbReference type="InterPro" id="IPR011009">
    <property type="entry name" value="Kinase-like_dom_sf"/>
</dbReference>
<dbReference type="InterPro" id="IPR017441">
    <property type="entry name" value="Protein_kinase_ATP_BS"/>
</dbReference>
<dbReference type="FunFam" id="3.30.200.20:FF:000642">
    <property type="entry name" value="Putative LRR receptor-like serine/threonine-protein kinase"/>
    <property type="match status" value="1"/>
</dbReference>
<comment type="caution">
    <text evidence="18">The sequence shown here is derived from an EMBL/GenBank/DDBJ whole genome shotgun (WGS) entry which is preliminary data.</text>
</comment>
<dbReference type="PROSITE" id="PS00107">
    <property type="entry name" value="PROTEIN_KINASE_ATP"/>
    <property type="match status" value="1"/>
</dbReference>
<evidence type="ECO:0000256" key="15">
    <source>
        <dbReference type="RuleBase" id="RU000304"/>
    </source>
</evidence>
<feature type="signal peptide" evidence="16">
    <location>
        <begin position="1"/>
        <end position="21"/>
    </location>
</feature>
<dbReference type="GO" id="GO:0016020">
    <property type="term" value="C:membrane"/>
    <property type="evidence" value="ECO:0007669"/>
    <property type="project" value="UniProtKB-SubCell"/>
</dbReference>
<evidence type="ECO:0000256" key="8">
    <source>
        <dbReference type="ARBA" id="ARBA00022777"/>
    </source>
</evidence>
<dbReference type="PROSITE" id="PS50011">
    <property type="entry name" value="PROTEIN_KINASE_DOM"/>
    <property type="match status" value="1"/>
</dbReference>
<evidence type="ECO:0000256" key="7">
    <source>
        <dbReference type="ARBA" id="ARBA00022741"/>
    </source>
</evidence>
<protein>
    <submittedName>
        <fullName evidence="18">LRR receptor-like serine/threonine-protein kinase</fullName>
    </submittedName>
</protein>
<evidence type="ECO:0000256" key="1">
    <source>
        <dbReference type="ARBA" id="ARBA00004479"/>
    </source>
</evidence>
<dbReference type="PANTHER" id="PTHR48006">
    <property type="entry name" value="LEUCINE-RICH REPEAT-CONTAINING PROTEIN DDB_G0281931-RELATED"/>
    <property type="match status" value="1"/>
</dbReference>
<evidence type="ECO:0000256" key="2">
    <source>
        <dbReference type="ARBA" id="ARBA00022614"/>
    </source>
</evidence>
<feature type="domain" description="Protein kinase" evidence="17">
    <location>
        <begin position="63"/>
        <end position="326"/>
    </location>
</feature>
<dbReference type="GO" id="GO:0005524">
    <property type="term" value="F:ATP binding"/>
    <property type="evidence" value="ECO:0007669"/>
    <property type="project" value="UniProtKB-UniRule"/>
</dbReference>
<sequence>MVVLLCMACVLLMTALYIILGGRIQDHRAHDMDNEEDVEFGGPWDVTVYQKLDLSIIDVAKCLTDVNVIGRGQSGMVYRAIIPSGSTIAVKRFRASDKHSVSTFSSEITTLARIRHRNIVRLLGWATNRKTKLLFYDYLPNGTLGALLHEGCGERVEWEIRFKIALGVAEGLAYLHHDCVPPILHGDVKTHNILLGDRYEPCLADFGLARFLEDETEYASMLKITEKSDVYSYGIVLLEIITGKKPVDHSFPDGQHVIQWARDHLKSKRDPVNIIDQKLQGHPDTQVQEMLQALGIALLCTSNRQEDRPTMKDVVALLKEIRHEPVGGGDPAYKSMTKSSTSASEVSSFSSSSITPANCCFSNGRLTAPPVTPHPPQATIQGINNRRFDI</sequence>
<evidence type="ECO:0000256" key="6">
    <source>
        <dbReference type="ARBA" id="ARBA00022737"/>
    </source>
</evidence>
<comment type="similarity">
    <text evidence="15">Belongs to the protein kinase superfamily.</text>
</comment>
<dbReference type="Gene3D" id="1.10.510.10">
    <property type="entry name" value="Transferase(Phosphotransferase) domain 1"/>
    <property type="match status" value="1"/>
</dbReference>
<dbReference type="InterPro" id="IPR008271">
    <property type="entry name" value="Ser/Thr_kinase_AS"/>
</dbReference>
<dbReference type="SUPFAM" id="SSF56112">
    <property type="entry name" value="Protein kinase-like (PK-like)"/>
    <property type="match status" value="1"/>
</dbReference>
<evidence type="ECO:0000256" key="5">
    <source>
        <dbReference type="ARBA" id="ARBA00022729"/>
    </source>
</evidence>
<accession>A0AAW2LLE0</accession>
<keyword evidence="10" id="KW-1133">Transmembrane helix</keyword>
<evidence type="ECO:0000256" key="4">
    <source>
        <dbReference type="ARBA" id="ARBA00022692"/>
    </source>
</evidence>
<organism evidence="18">
    <name type="scientific">Sesamum angustifolium</name>
    <dbReference type="NCBI Taxonomy" id="2727405"/>
    <lineage>
        <taxon>Eukaryota</taxon>
        <taxon>Viridiplantae</taxon>
        <taxon>Streptophyta</taxon>
        <taxon>Embryophyta</taxon>
        <taxon>Tracheophyta</taxon>
        <taxon>Spermatophyta</taxon>
        <taxon>Magnoliopsida</taxon>
        <taxon>eudicotyledons</taxon>
        <taxon>Gunneridae</taxon>
        <taxon>Pentapetalae</taxon>
        <taxon>asterids</taxon>
        <taxon>lamiids</taxon>
        <taxon>Lamiales</taxon>
        <taxon>Pedaliaceae</taxon>
        <taxon>Sesamum</taxon>
    </lineage>
</organism>
<evidence type="ECO:0000256" key="10">
    <source>
        <dbReference type="ARBA" id="ARBA00022989"/>
    </source>
</evidence>
<evidence type="ECO:0000256" key="13">
    <source>
        <dbReference type="ARBA" id="ARBA00023180"/>
    </source>
</evidence>
<keyword evidence="3" id="KW-0808">Transferase</keyword>
<dbReference type="Pfam" id="PF00069">
    <property type="entry name" value="Pkinase"/>
    <property type="match status" value="1"/>
</dbReference>
<dbReference type="GO" id="GO:0004674">
    <property type="term" value="F:protein serine/threonine kinase activity"/>
    <property type="evidence" value="ECO:0007669"/>
    <property type="project" value="UniProtKB-KW"/>
</dbReference>
<keyword evidence="12 18" id="KW-0675">Receptor</keyword>
<evidence type="ECO:0000256" key="16">
    <source>
        <dbReference type="SAM" id="SignalP"/>
    </source>
</evidence>
<keyword evidence="13" id="KW-0325">Glycoprotein</keyword>
<evidence type="ECO:0000313" key="18">
    <source>
        <dbReference type="EMBL" id="KAL0318536.1"/>
    </source>
</evidence>
<keyword evidence="11" id="KW-0472">Membrane</keyword>
<reference evidence="18" key="1">
    <citation type="submission" date="2020-06" db="EMBL/GenBank/DDBJ databases">
        <authorList>
            <person name="Li T."/>
            <person name="Hu X."/>
            <person name="Zhang T."/>
            <person name="Song X."/>
            <person name="Zhang H."/>
            <person name="Dai N."/>
            <person name="Sheng W."/>
            <person name="Hou X."/>
            <person name="Wei L."/>
        </authorList>
    </citation>
    <scope>NUCLEOTIDE SEQUENCE</scope>
    <source>
        <strain evidence="18">G01</strain>
        <tissue evidence="18">Leaf</tissue>
    </source>
</reference>
<evidence type="ECO:0000256" key="12">
    <source>
        <dbReference type="ARBA" id="ARBA00023170"/>
    </source>
</evidence>
<feature type="chain" id="PRO_5043430507" evidence="16">
    <location>
        <begin position="22"/>
        <end position="390"/>
    </location>
</feature>
<keyword evidence="6" id="KW-0677">Repeat</keyword>
<dbReference type="SMART" id="SM00220">
    <property type="entry name" value="S_TKc"/>
    <property type="match status" value="1"/>
</dbReference>
<comment type="subcellular location">
    <subcellularLocation>
        <location evidence="1">Membrane</location>
        <topology evidence="1">Single-pass type I membrane protein</topology>
    </subcellularLocation>
</comment>
<keyword evidence="4" id="KW-0812">Transmembrane</keyword>
<feature type="binding site" evidence="14">
    <location>
        <position position="91"/>
    </location>
    <ligand>
        <name>ATP</name>
        <dbReference type="ChEBI" id="CHEBI:30616"/>
    </ligand>
</feature>
<keyword evidence="5 16" id="KW-0732">Signal</keyword>
<evidence type="ECO:0000256" key="11">
    <source>
        <dbReference type="ARBA" id="ARBA00023136"/>
    </source>
</evidence>
<reference evidence="18" key="2">
    <citation type="journal article" date="2024" name="Plant">
        <title>Genomic evolution and insights into agronomic trait innovations of Sesamum species.</title>
        <authorList>
            <person name="Miao H."/>
            <person name="Wang L."/>
            <person name="Qu L."/>
            <person name="Liu H."/>
            <person name="Sun Y."/>
            <person name="Le M."/>
            <person name="Wang Q."/>
            <person name="Wei S."/>
            <person name="Zheng Y."/>
            <person name="Lin W."/>
            <person name="Duan Y."/>
            <person name="Cao H."/>
            <person name="Xiong S."/>
            <person name="Wang X."/>
            <person name="Wei L."/>
            <person name="Li C."/>
            <person name="Ma Q."/>
            <person name="Ju M."/>
            <person name="Zhao R."/>
            <person name="Li G."/>
            <person name="Mu C."/>
            <person name="Tian Q."/>
            <person name="Mei H."/>
            <person name="Zhang T."/>
            <person name="Gao T."/>
            <person name="Zhang H."/>
        </authorList>
    </citation>
    <scope>NUCLEOTIDE SEQUENCE</scope>
    <source>
        <strain evidence="18">G01</strain>
    </source>
</reference>